<gene>
    <name evidence="2" type="ORF">SAMN05877753_1226</name>
</gene>
<keyword evidence="3" id="KW-1185">Reference proteome</keyword>
<dbReference type="InterPro" id="IPR027417">
    <property type="entry name" value="P-loop_NTPase"/>
</dbReference>
<dbReference type="Proteomes" id="UP000219546">
    <property type="component" value="Unassembled WGS sequence"/>
</dbReference>
<dbReference type="Pfam" id="PF01695">
    <property type="entry name" value="IstB_IS21"/>
    <property type="match status" value="1"/>
</dbReference>
<dbReference type="PANTHER" id="PTHR30050">
    <property type="entry name" value="CHROMOSOMAL REPLICATION INITIATOR PROTEIN DNAA"/>
    <property type="match status" value="1"/>
</dbReference>
<dbReference type="EMBL" id="OAOP01000022">
    <property type="protein sequence ID" value="SNX75914.1"/>
    <property type="molecule type" value="Genomic_DNA"/>
</dbReference>
<dbReference type="AlphaFoldDB" id="A0A285D7Y6"/>
<evidence type="ECO:0000259" key="1">
    <source>
        <dbReference type="SMART" id="SM00382"/>
    </source>
</evidence>
<dbReference type="InterPro" id="IPR003593">
    <property type="entry name" value="AAA+_ATPase"/>
</dbReference>
<name>A0A285D7Y6_9BACI</name>
<dbReference type="GO" id="GO:0005524">
    <property type="term" value="F:ATP binding"/>
    <property type="evidence" value="ECO:0007669"/>
    <property type="project" value="InterPro"/>
</dbReference>
<dbReference type="Gene3D" id="3.40.50.300">
    <property type="entry name" value="P-loop containing nucleotide triphosphate hydrolases"/>
    <property type="match status" value="1"/>
</dbReference>
<feature type="domain" description="AAA+ ATPase" evidence="1">
    <location>
        <begin position="99"/>
        <end position="232"/>
    </location>
</feature>
<sequence>MISASDKRCPSCQRLYLLENGNEFCFYCEVVSEEDKKIGEEAFSWVEKREVIELLEKFKTKSLMNRDLEEATFETYKPVNESQKIAYQKCLRYVETFDGRKGLILQGKPGLGKSHLASSIAKKLIQSKYTCIFISLPRLLTELQGTYNKKSDTSELELLTAIQKADLLILDDLGAERTQKDDEGNTWARRKIFEVVDSRIGSATVYTTNYSGAELLKMYGERDFSRMVQNCEAIKLDGENYRISKFKEGSS</sequence>
<dbReference type="CDD" id="cd00009">
    <property type="entry name" value="AAA"/>
    <property type="match status" value="1"/>
</dbReference>
<dbReference type="SUPFAM" id="SSF52540">
    <property type="entry name" value="P-loop containing nucleoside triphosphate hydrolases"/>
    <property type="match status" value="1"/>
</dbReference>
<evidence type="ECO:0000313" key="3">
    <source>
        <dbReference type="Proteomes" id="UP000219546"/>
    </source>
</evidence>
<dbReference type="SMART" id="SM00382">
    <property type="entry name" value="AAA"/>
    <property type="match status" value="1"/>
</dbReference>
<protein>
    <submittedName>
        <fullName evidence="2">DNA replication protein DnaC</fullName>
    </submittedName>
</protein>
<evidence type="ECO:0000313" key="2">
    <source>
        <dbReference type="EMBL" id="SNX75914.1"/>
    </source>
</evidence>
<organism evidence="2 3">
    <name type="scientific">Bacillus oleivorans</name>
    <dbReference type="NCBI Taxonomy" id="1448271"/>
    <lineage>
        <taxon>Bacteria</taxon>
        <taxon>Bacillati</taxon>
        <taxon>Bacillota</taxon>
        <taxon>Bacilli</taxon>
        <taxon>Bacillales</taxon>
        <taxon>Bacillaceae</taxon>
        <taxon>Bacillus</taxon>
    </lineage>
</organism>
<dbReference type="GO" id="GO:0006260">
    <property type="term" value="P:DNA replication"/>
    <property type="evidence" value="ECO:0007669"/>
    <property type="project" value="TreeGrafter"/>
</dbReference>
<accession>A0A285D7Y6</accession>
<proteinExistence type="predicted"/>
<dbReference type="PANTHER" id="PTHR30050:SF4">
    <property type="entry name" value="ATP-BINDING PROTEIN RV3427C IN INSERTION SEQUENCE-RELATED"/>
    <property type="match status" value="1"/>
</dbReference>
<reference evidence="2 3" key="1">
    <citation type="submission" date="2017-08" db="EMBL/GenBank/DDBJ databases">
        <authorList>
            <person name="de Groot N.N."/>
        </authorList>
    </citation>
    <scope>NUCLEOTIDE SEQUENCE [LARGE SCALE GENOMIC DNA]</scope>
    <source>
        <strain evidence="2 3">JC228</strain>
    </source>
</reference>
<dbReference type="InterPro" id="IPR002611">
    <property type="entry name" value="IstB_ATP-bd"/>
</dbReference>